<dbReference type="Pfam" id="PF11374">
    <property type="entry name" value="DUF3176"/>
    <property type="match status" value="1"/>
</dbReference>
<protein>
    <submittedName>
        <fullName evidence="3">Uncharacterized protein</fullName>
    </submittedName>
</protein>
<feature type="transmembrane region" description="Helical" evidence="2">
    <location>
        <begin position="194"/>
        <end position="215"/>
    </location>
</feature>
<proteinExistence type="predicted"/>
<dbReference type="EMBL" id="AVOT02031084">
    <property type="protein sequence ID" value="MBW0524489.1"/>
    <property type="molecule type" value="Genomic_DNA"/>
</dbReference>
<name>A0A9Q3ENL6_9BASI</name>
<keyword evidence="4" id="KW-1185">Reference proteome</keyword>
<keyword evidence="2" id="KW-0472">Membrane</keyword>
<organism evidence="3 4">
    <name type="scientific">Austropuccinia psidii MF-1</name>
    <dbReference type="NCBI Taxonomy" id="1389203"/>
    <lineage>
        <taxon>Eukaryota</taxon>
        <taxon>Fungi</taxon>
        <taxon>Dikarya</taxon>
        <taxon>Basidiomycota</taxon>
        <taxon>Pucciniomycotina</taxon>
        <taxon>Pucciniomycetes</taxon>
        <taxon>Pucciniales</taxon>
        <taxon>Sphaerophragmiaceae</taxon>
        <taxon>Austropuccinia</taxon>
    </lineage>
</organism>
<dbReference type="OrthoDB" id="5242705at2759"/>
<keyword evidence="2" id="KW-0812">Transmembrane</keyword>
<evidence type="ECO:0000313" key="4">
    <source>
        <dbReference type="Proteomes" id="UP000765509"/>
    </source>
</evidence>
<reference evidence="3" key="1">
    <citation type="submission" date="2021-03" db="EMBL/GenBank/DDBJ databases">
        <title>Draft genome sequence of rust myrtle Austropuccinia psidii MF-1, a brazilian biotype.</title>
        <authorList>
            <person name="Quecine M.C."/>
            <person name="Pachon D.M.R."/>
            <person name="Bonatelli M.L."/>
            <person name="Correr F.H."/>
            <person name="Franceschini L.M."/>
            <person name="Leite T.F."/>
            <person name="Margarido G.R.A."/>
            <person name="Almeida C.A."/>
            <person name="Ferrarezi J.A."/>
            <person name="Labate C.A."/>
        </authorList>
    </citation>
    <scope>NUCLEOTIDE SEQUENCE</scope>
    <source>
        <strain evidence="3">MF-1</strain>
    </source>
</reference>
<comment type="caution">
    <text evidence="3">The sequence shown here is derived from an EMBL/GenBank/DDBJ whole genome shotgun (WGS) entry which is preliminary data.</text>
</comment>
<evidence type="ECO:0000313" key="3">
    <source>
        <dbReference type="EMBL" id="MBW0524489.1"/>
    </source>
</evidence>
<evidence type="ECO:0000256" key="1">
    <source>
        <dbReference type="SAM" id="MobiDB-lite"/>
    </source>
</evidence>
<feature type="region of interest" description="Disordered" evidence="1">
    <location>
        <begin position="1"/>
        <end position="79"/>
    </location>
</feature>
<dbReference type="InterPro" id="IPR021514">
    <property type="entry name" value="DUF3176"/>
</dbReference>
<keyword evidence="2" id="KW-1133">Transmembrane helix</keyword>
<dbReference type="Proteomes" id="UP000765509">
    <property type="component" value="Unassembled WGS sequence"/>
</dbReference>
<sequence length="304" mass="33412">MTPSERNYSYLEEERGTLHATQENSSGDLEHNFDPACLETSLQENHPKTPTLNESEVKSLLHPHSGSGPPSNAEQEKHMPHASFKWQDRWLWELICMLIGLASLGTNMTLLSFINGKARSWWTFPIKPNGVLSVFGTITKAAFMSSVTGCIGQLKWLHFANGSHQLFHHQLFDNASRGPVGSLVFLLSLRKMQAAWVTSLACLITIAALAVNPFMQEILSYPTRSVVTGTPAWTTAANAYDNGHWTITGGFDPELTDDLMQGAIISAIFSLSNQTSHLLNCPEVAPTNPSAGTKPQEHVTTPCR</sequence>
<feature type="compositionally biased region" description="Polar residues" evidence="1">
    <location>
        <begin position="40"/>
        <end position="54"/>
    </location>
</feature>
<accession>A0A9Q3ENL6</accession>
<evidence type="ECO:0000256" key="2">
    <source>
        <dbReference type="SAM" id="Phobius"/>
    </source>
</evidence>
<feature type="transmembrane region" description="Helical" evidence="2">
    <location>
        <begin position="90"/>
        <end position="114"/>
    </location>
</feature>
<dbReference type="AlphaFoldDB" id="A0A9Q3ENL6"/>
<gene>
    <name evidence="3" type="ORF">O181_064204</name>
</gene>
<dbReference type="PANTHER" id="PTHR35394">
    <property type="entry name" value="DUF3176 DOMAIN-CONTAINING PROTEIN"/>
    <property type="match status" value="1"/>
</dbReference>
<dbReference type="PANTHER" id="PTHR35394:SF5">
    <property type="entry name" value="DUF3176 DOMAIN-CONTAINING PROTEIN"/>
    <property type="match status" value="1"/>
</dbReference>